<dbReference type="EMBL" id="JAMXFF010000021">
    <property type="protein sequence ID" value="MCT7967553.1"/>
    <property type="molecule type" value="Genomic_DNA"/>
</dbReference>
<dbReference type="Gene3D" id="3.10.129.10">
    <property type="entry name" value="Hotdog Thioesterase"/>
    <property type="match status" value="1"/>
</dbReference>
<dbReference type="CDD" id="cd00586">
    <property type="entry name" value="4HBT"/>
    <property type="match status" value="1"/>
</dbReference>
<dbReference type="Pfam" id="PF13279">
    <property type="entry name" value="4HBT_2"/>
    <property type="match status" value="1"/>
</dbReference>
<dbReference type="PANTHER" id="PTHR31793">
    <property type="entry name" value="4-HYDROXYBENZOYL-COA THIOESTERASE FAMILY MEMBER"/>
    <property type="match status" value="1"/>
</dbReference>
<dbReference type="InterPro" id="IPR050563">
    <property type="entry name" value="4-hydroxybenzoyl-CoA_TE"/>
</dbReference>
<proteinExistence type="inferred from homology"/>
<gene>
    <name evidence="3" type="ORF">NG799_14530</name>
</gene>
<evidence type="ECO:0000256" key="1">
    <source>
        <dbReference type="ARBA" id="ARBA00005953"/>
    </source>
</evidence>
<dbReference type="InterPro" id="IPR006684">
    <property type="entry name" value="YbgC/YbaW"/>
</dbReference>
<comment type="similarity">
    <text evidence="1">Belongs to the 4-hydroxybenzoyl-CoA thioesterase family.</text>
</comment>
<keyword evidence="4" id="KW-1185">Reference proteome</keyword>
<reference evidence="3 4" key="1">
    <citation type="journal article" date="2022" name="Front. Microbiol.">
        <title>High genomic differentiation and limited gene flow indicate recent cryptic speciation within the genus Laspinema (cyanobacteria).</title>
        <authorList>
            <person name="Stanojkovic A."/>
            <person name="Skoupy S."/>
            <person name="Skaloud P."/>
            <person name="Dvorak P."/>
        </authorList>
    </citation>
    <scope>NUCLEOTIDE SEQUENCE [LARGE SCALE GENOMIC DNA]</scope>
    <source>
        <strain evidence="3 4">D2a</strain>
    </source>
</reference>
<dbReference type="NCBIfam" id="TIGR00051">
    <property type="entry name" value="YbgC/FadM family acyl-CoA thioesterase"/>
    <property type="match status" value="1"/>
</dbReference>
<name>A0ABT2MS52_9CYAN</name>
<dbReference type="RefSeq" id="WP_368007129.1">
    <property type="nucleotide sequence ID" value="NZ_JAMXFF010000021.1"/>
</dbReference>
<protein>
    <submittedName>
        <fullName evidence="3">Acyl-CoA thioesterase</fullName>
    </submittedName>
</protein>
<dbReference type="SUPFAM" id="SSF54637">
    <property type="entry name" value="Thioesterase/thiol ester dehydrase-isomerase"/>
    <property type="match status" value="1"/>
</dbReference>
<accession>A0ABT2MS52</accession>
<organism evidence="3 4">
    <name type="scientific">Laspinema palackyanum D2a</name>
    <dbReference type="NCBI Taxonomy" id="2953684"/>
    <lineage>
        <taxon>Bacteria</taxon>
        <taxon>Bacillati</taxon>
        <taxon>Cyanobacteriota</taxon>
        <taxon>Cyanophyceae</taxon>
        <taxon>Oscillatoriophycideae</taxon>
        <taxon>Oscillatoriales</taxon>
        <taxon>Laspinemataceae</taxon>
        <taxon>Laspinema</taxon>
        <taxon>Laspinema palackyanum</taxon>
    </lineage>
</organism>
<comment type="caution">
    <text evidence="3">The sequence shown here is derived from an EMBL/GenBank/DDBJ whole genome shotgun (WGS) entry which is preliminary data.</text>
</comment>
<dbReference type="PANTHER" id="PTHR31793:SF37">
    <property type="entry name" value="ACYL-COA THIOESTER HYDROLASE YBGC"/>
    <property type="match status" value="1"/>
</dbReference>
<sequence length="146" mass="17128">MEKFVTDIRVRHYEMDALGHVNNASYQHYLEDVGIQHSEYLGFSLNRYRELGGYFIMRRVTIDYLRPAVAGDILAITTWLEKLRGTRVTRHYEIRKKGESDLVVTAEVLWVWVDAVTMRPKAIPKEFVIAYEQYQQVGIESNQEKS</sequence>
<evidence type="ECO:0000256" key="2">
    <source>
        <dbReference type="ARBA" id="ARBA00022801"/>
    </source>
</evidence>
<keyword evidence="2" id="KW-0378">Hydrolase</keyword>
<dbReference type="InterPro" id="IPR029069">
    <property type="entry name" value="HotDog_dom_sf"/>
</dbReference>
<dbReference type="Proteomes" id="UP001525890">
    <property type="component" value="Unassembled WGS sequence"/>
</dbReference>
<evidence type="ECO:0000313" key="4">
    <source>
        <dbReference type="Proteomes" id="UP001525890"/>
    </source>
</evidence>
<evidence type="ECO:0000313" key="3">
    <source>
        <dbReference type="EMBL" id="MCT7967553.1"/>
    </source>
</evidence>